<name>A0A6J5WNR8_PRUAR</name>
<evidence type="ECO:0000313" key="2">
    <source>
        <dbReference type="EMBL" id="CAB4300914.1"/>
    </source>
</evidence>
<evidence type="ECO:0000313" key="3">
    <source>
        <dbReference type="Proteomes" id="UP000507222"/>
    </source>
</evidence>
<accession>A0A6J5WNR8</accession>
<organism evidence="2 4">
    <name type="scientific">Prunus armeniaca</name>
    <name type="common">Apricot</name>
    <name type="synonym">Armeniaca vulgaris</name>
    <dbReference type="NCBI Taxonomy" id="36596"/>
    <lineage>
        <taxon>Eukaryota</taxon>
        <taxon>Viridiplantae</taxon>
        <taxon>Streptophyta</taxon>
        <taxon>Embryophyta</taxon>
        <taxon>Tracheophyta</taxon>
        <taxon>Spermatophyta</taxon>
        <taxon>Magnoliopsida</taxon>
        <taxon>eudicotyledons</taxon>
        <taxon>Gunneridae</taxon>
        <taxon>Pentapetalae</taxon>
        <taxon>rosids</taxon>
        <taxon>fabids</taxon>
        <taxon>Rosales</taxon>
        <taxon>Rosaceae</taxon>
        <taxon>Amygdaloideae</taxon>
        <taxon>Amygdaleae</taxon>
        <taxon>Prunus</taxon>
    </lineage>
</organism>
<reference evidence="2 3" key="2">
    <citation type="submission" date="2020-05" db="EMBL/GenBank/DDBJ databases">
        <authorList>
            <person name="Campoy J."/>
            <person name="Schneeberger K."/>
            <person name="Spophaly S."/>
        </authorList>
    </citation>
    <scope>NUCLEOTIDE SEQUENCE [LARGE SCALE GENOMIC DNA]</scope>
    <source>
        <strain evidence="2">PruArmRojPasFocal</strain>
    </source>
</reference>
<gene>
    <name evidence="1" type="ORF">CURHAP_LOCUS16650</name>
    <name evidence="2" type="ORF">ORAREDHAP_LOCUS16231</name>
</gene>
<dbReference type="Proteomes" id="UP000507222">
    <property type="component" value="Unassembled WGS sequence"/>
</dbReference>
<evidence type="ECO:0000313" key="4">
    <source>
        <dbReference type="Proteomes" id="UP000507245"/>
    </source>
</evidence>
<evidence type="ECO:0000313" key="1">
    <source>
        <dbReference type="EMBL" id="CAB4270513.1"/>
    </source>
</evidence>
<sequence length="150" mass="14690">MADLGSEREVLLLGDDDAGGFNVVVDEGGVVAGQVVHVIEAISEVGGDLRAGEPRGQNGEVGVVRVAEAVGKVGAGDVFVDEVDVVTGEGGTEELDEAGVVGFGDLGEVVVEVGVGEGEGEAVLALENDDVLAAKGAAEGGGGGATHRPS</sequence>
<reference evidence="4" key="1">
    <citation type="journal article" date="2020" name="Genome Biol.">
        <title>Gamete binning: chromosome-level and haplotype-resolved genome assembly enabled by high-throughput single-cell sequencing of gamete genomes.</title>
        <authorList>
            <person name="Campoy J.A."/>
            <person name="Sun H."/>
            <person name="Goel M."/>
            <person name="Jiao W.-B."/>
            <person name="Folz-Donahue K."/>
            <person name="Wang N."/>
            <person name="Rubio M."/>
            <person name="Liu C."/>
            <person name="Kukat C."/>
            <person name="Ruiz D."/>
            <person name="Huettel B."/>
            <person name="Schneeberger K."/>
        </authorList>
    </citation>
    <scope>NUCLEOTIDE SEQUENCE [LARGE SCALE GENOMIC DNA]</scope>
    <source>
        <strain evidence="4">cv. Rojo Pasion</strain>
    </source>
</reference>
<dbReference type="AlphaFoldDB" id="A0A6J5WNR8"/>
<keyword evidence="4" id="KW-1185">Reference proteome</keyword>
<dbReference type="EMBL" id="CAEKKB010000002">
    <property type="protein sequence ID" value="CAB4300914.1"/>
    <property type="molecule type" value="Genomic_DNA"/>
</dbReference>
<proteinExistence type="predicted"/>
<protein>
    <submittedName>
        <fullName evidence="2">Uncharacterized protein</fullName>
    </submittedName>
</protein>
<dbReference type="EMBL" id="CAEKDK010000002">
    <property type="protein sequence ID" value="CAB4270513.1"/>
    <property type="molecule type" value="Genomic_DNA"/>
</dbReference>
<dbReference type="Proteomes" id="UP000507245">
    <property type="component" value="Unassembled WGS sequence"/>
</dbReference>